<reference evidence="1 2" key="1">
    <citation type="submission" date="2020-08" db="EMBL/GenBank/DDBJ databases">
        <title>Novel species isolated from subtropical streams in China.</title>
        <authorList>
            <person name="Lu H."/>
        </authorList>
    </citation>
    <scope>NUCLEOTIDE SEQUENCE [LARGE SCALE GENOMIC DNA]</scope>
    <source>
        <strain evidence="1 2">KACC 16656</strain>
    </source>
</reference>
<evidence type="ECO:0000313" key="2">
    <source>
        <dbReference type="Proteomes" id="UP000648257"/>
    </source>
</evidence>
<dbReference type="EMBL" id="JACOFW010000029">
    <property type="protein sequence ID" value="MBC3809276.1"/>
    <property type="molecule type" value="Genomic_DNA"/>
</dbReference>
<dbReference type="Pfam" id="PF05930">
    <property type="entry name" value="Phage_AlpA"/>
    <property type="match status" value="1"/>
</dbReference>
<name>A0ABR6X8V9_9BURK</name>
<organism evidence="1 2">
    <name type="scientific">Undibacterium seohonense</name>
    <dbReference type="NCBI Taxonomy" id="1344950"/>
    <lineage>
        <taxon>Bacteria</taxon>
        <taxon>Pseudomonadati</taxon>
        <taxon>Pseudomonadota</taxon>
        <taxon>Betaproteobacteria</taxon>
        <taxon>Burkholderiales</taxon>
        <taxon>Oxalobacteraceae</taxon>
        <taxon>Undibacterium</taxon>
    </lineage>
</organism>
<accession>A0ABR6X8V9</accession>
<proteinExistence type="predicted"/>
<sequence>MNHQHPVSTKILRRSCLREKLNISNGTLHNKLNPNSKYFDESFPRPISLGASAVGWIESDVEEWISSRTKKLSSIQKKNHE</sequence>
<gene>
    <name evidence="1" type="ORF">H8K52_18205</name>
</gene>
<dbReference type="InterPro" id="IPR052931">
    <property type="entry name" value="Prophage_regulatory_activator"/>
</dbReference>
<dbReference type="PANTHER" id="PTHR36154:SF1">
    <property type="entry name" value="DNA-BINDING TRANSCRIPTIONAL ACTIVATOR ALPA"/>
    <property type="match status" value="1"/>
</dbReference>
<evidence type="ECO:0000313" key="1">
    <source>
        <dbReference type="EMBL" id="MBC3809276.1"/>
    </source>
</evidence>
<keyword evidence="2" id="KW-1185">Reference proteome</keyword>
<dbReference type="InterPro" id="IPR010260">
    <property type="entry name" value="AlpA"/>
</dbReference>
<dbReference type="PANTHER" id="PTHR36154">
    <property type="entry name" value="DNA-BINDING TRANSCRIPTIONAL ACTIVATOR ALPA"/>
    <property type="match status" value="1"/>
</dbReference>
<dbReference type="Gene3D" id="1.10.238.160">
    <property type="match status" value="1"/>
</dbReference>
<protein>
    <submittedName>
        <fullName evidence="1">AlpA family phage regulatory protein</fullName>
    </submittedName>
</protein>
<dbReference type="Proteomes" id="UP000648257">
    <property type="component" value="Unassembled WGS sequence"/>
</dbReference>
<dbReference type="RefSeq" id="WP_186924335.1">
    <property type="nucleotide sequence ID" value="NZ_JACOFW010000029.1"/>
</dbReference>
<comment type="caution">
    <text evidence="1">The sequence shown here is derived from an EMBL/GenBank/DDBJ whole genome shotgun (WGS) entry which is preliminary data.</text>
</comment>